<sequence length="120" mass="13063">MTIDRPWTYEPGTGHTEGEDLTGFTVEATDGVVGQVDRQADSPGMCHLIVDTGVWVFGKSILVPAGVVTGIDTRERRITLACSKEEVKAAPLFRTDRETVDPEYLAAVDAYYRSLAQSGE</sequence>
<proteinExistence type="predicted"/>
<evidence type="ECO:0000313" key="3">
    <source>
        <dbReference type="Proteomes" id="UP001501532"/>
    </source>
</evidence>
<gene>
    <name evidence="2" type="ORF">GCM10010448_21270</name>
</gene>
<name>A0ABP6LBS1_9ACTN</name>
<evidence type="ECO:0000313" key="2">
    <source>
        <dbReference type="EMBL" id="GAA3038618.1"/>
    </source>
</evidence>
<evidence type="ECO:0008006" key="4">
    <source>
        <dbReference type="Google" id="ProtNLM"/>
    </source>
</evidence>
<organism evidence="2 3">
    <name type="scientific">Streptomyces glomeratus</name>
    <dbReference type="NCBI Taxonomy" id="284452"/>
    <lineage>
        <taxon>Bacteria</taxon>
        <taxon>Bacillati</taxon>
        <taxon>Actinomycetota</taxon>
        <taxon>Actinomycetes</taxon>
        <taxon>Kitasatosporales</taxon>
        <taxon>Streptomycetaceae</taxon>
        <taxon>Streptomyces</taxon>
    </lineage>
</organism>
<comment type="caution">
    <text evidence="2">The sequence shown here is derived from an EMBL/GenBank/DDBJ whole genome shotgun (WGS) entry which is preliminary data.</text>
</comment>
<evidence type="ECO:0000256" key="1">
    <source>
        <dbReference type="SAM" id="MobiDB-lite"/>
    </source>
</evidence>
<accession>A0ABP6LBS1</accession>
<dbReference type="InterPro" id="IPR014747">
    <property type="entry name" value="Bac_photo_RC_H_C"/>
</dbReference>
<dbReference type="Proteomes" id="UP001501532">
    <property type="component" value="Unassembled WGS sequence"/>
</dbReference>
<dbReference type="EMBL" id="BAAAUF010000016">
    <property type="protein sequence ID" value="GAA3038618.1"/>
    <property type="molecule type" value="Genomic_DNA"/>
</dbReference>
<protein>
    <recommendedName>
        <fullName evidence="4">PRC domain containing protein</fullName>
    </recommendedName>
</protein>
<feature type="region of interest" description="Disordered" evidence="1">
    <location>
        <begin position="1"/>
        <end position="20"/>
    </location>
</feature>
<dbReference type="Gene3D" id="3.90.50.10">
    <property type="entry name" value="Photosynthetic Reaction Center, subunit H, domain 2"/>
    <property type="match status" value="1"/>
</dbReference>
<dbReference type="RefSeq" id="WP_234518742.1">
    <property type="nucleotide sequence ID" value="NZ_BAAAUF010000016.1"/>
</dbReference>
<reference evidence="3" key="1">
    <citation type="journal article" date="2019" name="Int. J. Syst. Evol. Microbiol.">
        <title>The Global Catalogue of Microorganisms (GCM) 10K type strain sequencing project: providing services to taxonomists for standard genome sequencing and annotation.</title>
        <authorList>
            <consortium name="The Broad Institute Genomics Platform"/>
            <consortium name="The Broad Institute Genome Sequencing Center for Infectious Disease"/>
            <person name="Wu L."/>
            <person name="Ma J."/>
        </authorList>
    </citation>
    <scope>NUCLEOTIDE SEQUENCE [LARGE SCALE GENOMIC DNA]</scope>
    <source>
        <strain evidence="3">JCM 9091</strain>
    </source>
</reference>
<keyword evidence="3" id="KW-1185">Reference proteome</keyword>
<dbReference type="InterPro" id="IPR011033">
    <property type="entry name" value="PRC_barrel-like_sf"/>
</dbReference>
<dbReference type="SUPFAM" id="SSF50346">
    <property type="entry name" value="PRC-barrel domain"/>
    <property type="match status" value="1"/>
</dbReference>